<dbReference type="KEGG" id="dfi:AXF13_11705"/>
<dbReference type="RefSeq" id="WP_062253466.1">
    <property type="nucleotide sequence ID" value="NZ_CP014229.1"/>
</dbReference>
<accession>A0A0X8JL17</accession>
<dbReference type="AlphaFoldDB" id="A0A0X8JL17"/>
<gene>
    <name evidence="1" type="ORF">AXF13_11705</name>
</gene>
<dbReference type="STRING" id="44742.AXF13_11705"/>
<dbReference type="NCBIfam" id="TIGR04331">
    <property type="entry name" value="o_ant_LIC12162"/>
    <property type="match status" value="1"/>
</dbReference>
<evidence type="ECO:0000313" key="2">
    <source>
        <dbReference type="Proteomes" id="UP000069241"/>
    </source>
</evidence>
<dbReference type="EMBL" id="CP014229">
    <property type="protein sequence ID" value="AMD90735.1"/>
    <property type="molecule type" value="Genomic_DNA"/>
</dbReference>
<organism evidence="1 2">
    <name type="scientific">Desulfovibrio fairfieldensis</name>
    <dbReference type="NCBI Taxonomy" id="44742"/>
    <lineage>
        <taxon>Bacteria</taxon>
        <taxon>Pseudomonadati</taxon>
        <taxon>Thermodesulfobacteriota</taxon>
        <taxon>Desulfovibrionia</taxon>
        <taxon>Desulfovibrionales</taxon>
        <taxon>Desulfovibrionaceae</taxon>
        <taxon>Desulfovibrio</taxon>
    </lineage>
</organism>
<dbReference type="Proteomes" id="UP000069241">
    <property type="component" value="Chromosome"/>
</dbReference>
<evidence type="ECO:0000313" key="1">
    <source>
        <dbReference type="EMBL" id="AMD90735.1"/>
    </source>
</evidence>
<dbReference type="InterPro" id="IPR027603">
    <property type="entry name" value="LIC12162"/>
</dbReference>
<dbReference type="SUPFAM" id="SSF53756">
    <property type="entry name" value="UDP-Glycosyltransferase/glycogen phosphorylase"/>
    <property type="match status" value="1"/>
</dbReference>
<evidence type="ECO:0008006" key="3">
    <source>
        <dbReference type="Google" id="ProtNLM"/>
    </source>
</evidence>
<name>A0A0X8JL17_9BACT</name>
<protein>
    <recommendedName>
        <fullName evidence="3">Transferase</fullName>
    </recommendedName>
</protein>
<proteinExistence type="predicted"/>
<sequence>MSALTSVDTASGAVHGGVSLVLGAMPRGAEPESHWAAGPWCFAGEEDFFPDWEDRFVFAPEPLRDLKVLERTAKEAQALCVDSLPALAARLCPHSAELPSPYWETLLTPWAIDVAKQIVERWQRVKAMTEAWGHLPLRVPLLPENCTFSFHGEHDFTLHGALGQTFNHWLLSRLLEAHWPRAWQKEMLPPLSEAYGDEAPADLKSRLRQWARRTQLRLLFPRLKGMSIRQALRFSLSLVHVSDGPDRSQPLAETYGSRATGARADLPLDPLPLFLAALPQSLARLRHPERLKKHLFPPCLRVASVAAYEDAAYRQRLAVWRAHGNRLMYVQHGGNYGQVRVTCDTALVEYSQHAFGTWGWSEHAGSRGNFIPLPYPQIARIAGRWHGKNGRHLLFVGTEMPAYGYRLDAHPTPLQMIQYREDKQWFFEALGRSLQSRAFYRPYFDVPGALQDATWLLPRFPRVRLSTGPLTPQMLACRLLVLDHHGTTMLEALAANVPTVMFWTREAWPLTPESEALLDVLARAGIWFGTAEEAAAKVNQVWEDPVSWWRSAAVQAARRTYCALQAMMVKGSENPYWTQTLTKL</sequence>
<keyword evidence="2" id="KW-1185">Reference proteome</keyword>
<reference evidence="2" key="1">
    <citation type="submission" date="2016-02" db="EMBL/GenBank/DDBJ databases">
        <authorList>
            <person name="Holder M.E."/>
            <person name="Ajami N.J."/>
            <person name="Petrosino J.F."/>
        </authorList>
    </citation>
    <scope>NUCLEOTIDE SEQUENCE [LARGE SCALE GENOMIC DNA]</scope>
    <source>
        <strain evidence="2">CCUG 45958</strain>
    </source>
</reference>